<keyword evidence="2" id="KW-1185">Reference proteome</keyword>
<feature type="non-terminal residue" evidence="1">
    <location>
        <position position="1"/>
    </location>
</feature>
<comment type="caution">
    <text evidence="1">The sequence shown here is derived from an EMBL/GenBank/DDBJ whole genome shotgun (WGS) entry which is preliminary data.</text>
</comment>
<gene>
    <name evidence="1" type="ORF">RPERSI_LOCUS21616</name>
</gene>
<evidence type="ECO:0000313" key="1">
    <source>
        <dbReference type="EMBL" id="CAG8803928.1"/>
    </source>
</evidence>
<dbReference type="EMBL" id="CAJVQC010063761">
    <property type="protein sequence ID" value="CAG8803928.1"/>
    <property type="molecule type" value="Genomic_DNA"/>
</dbReference>
<name>A0ACA9RPX7_9GLOM</name>
<protein>
    <submittedName>
        <fullName evidence="1">30893_t:CDS:1</fullName>
    </submittedName>
</protein>
<accession>A0ACA9RPX7</accession>
<reference evidence="1" key="1">
    <citation type="submission" date="2021-06" db="EMBL/GenBank/DDBJ databases">
        <authorList>
            <person name="Kallberg Y."/>
            <person name="Tangrot J."/>
            <person name="Rosling A."/>
        </authorList>
    </citation>
    <scope>NUCLEOTIDE SEQUENCE</scope>
    <source>
        <strain evidence="1">MA461A</strain>
    </source>
</reference>
<feature type="non-terminal residue" evidence="1">
    <location>
        <position position="43"/>
    </location>
</feature>
<sequence length="43" mass="5020">EANSVHNTTTSTSSRIYLPWTISSKMHQIIYKFENEILCQFPC</sequence>
<organism evidence="1 2">
    <name type="scientific">Racocetra persica</name>
    <dbReference type="NCBI Taxonomy" id="160502"/>
    <lineage>
        <taxon>Eukaryota</taxon>
        <taxon>Fungi</taxon>
        <taxon>Fungi incertae sedis</taxon>
        <taxon>Mucoromycota</taxon>
        <taxon>Glomeromycotina</taxon>
        <taxon>Glomeromycetes</taxon>
        <taxon>Diversisporales</taxon>
        <taxon>Gigasporaceae</taxon>
        <taxon>Racocetra</taxon>
    </lineage>
</organism>
<proteinExistence type="predicted"/>
<evidence type="ECO:0000313" key="2">
    <source>
        <dbReference type="Proteomes" id="UP000789920"/>
    </source>
</evidence>
<dbReference type="Proteomes" id="UP000789920">
    <property type="component" value="Unassembled WGS sequence"/>
</dbReference>